<keyword evidence="1" id="KW-0472">Membrane</keyword>
<keyword evidence="1" id="KW-1133">Transmembrane helix</keyword>
<organism evidence="3 4">
    <name type="scientific">Meloidogyne javanica</name>
    <name type="common">Root-knot nematode worm</name>
    <dbReference type="NCBI Taxonomy" id="6303"/>
    <lineage>
        <taxon>Eukaryota</taxon>
        <taxon>Metazoa</taxon>
        <taxon>Ecdysozoa</taxon>
        <taxon>Nematoda</taxon>
        <taxon>Chromadorea</taxon>
        <taxon>Rhabditida</taxon>
        <taxon>Tylenchina</taxon>
        <taxon>Tylenchomorpha</taxon>
        <taxon>Tylenchoidea</taxon>
        <taxon>Meloidogynidae</taxon>
        <taxon>Meloidogyninae</taxon>
        <taxon>Meloidogyne</taxon>
        <taxon>Meloidogyne incognita group</taxon>
    </lineage>
</organism>
<evidence type="ECO:0000256" key="1">
    <source>
        <dbReference type="SAM" id="Phobius"/>
    </source>
</evidence>
<dbReference type="InterPro" id="IPR006029">
    <property type="entry name" value="Neurotrans-gated_channel_TM"/>
</dbReference>
<dbReference type="Proteomes" id="UP000887561">
    <property type="component" value="Unplaced"/>
</dbReference>
<dbReference type="Pfam" id="PF02932">
    <property type="entry name" value="Neur_chan_memb"/>
    <property type="match status" value="1"/>
</dbReference>
<dbReference type="InterPro" id="IPR036719">
    <property type="entry name" value="Neuro-gated_channel_TM_sf"/>
</dbReference>
<accession>A0A915MPE4</accession>
<dbReference type="GO" id="GO:0006811">
    <property type="term" value="P:monoatomic ion transport"/>
    <property type="evidence" value="ECO:0007669"/>
    <property type="project" value="InterPro"/>
</dbReference>
<reference evidence="4" key="1">
    <citation type="submission" date="2022-11" db="UniProtKB">
        <authorList>
            <consortium name="WormBaseParasite"/>
        </authorList>
    </citation>
    <scope>IDENTIFICATION</scope>
</reference>
<evidence type="ECO:0000259" key="2">
    <source>
        <dbReference type="Pfam" id="PF02932"/>
    </source>
</evidence>
<sequence>MQSSINAKLPPVSYVKVVDIWLGACELFVFSALVEYAIVCYRDSKLRNSRRDSMNLRRKRRLTAGFGDDDSELMLRMLPATERQWDDLAAIEKSAIYDEDNVPCSCELVGFTLS</sequence>
<name>A0A915MPE4_MELJA</name>
<keyword evidence="3" id="KW-1185">Reference proteome</keyword>
<dbReference type="Gene3D" id="6.10.250.2810">
    <property type="match status" value="1"/>
</dbReference>
<dbReference type="GO" id="GO:0016020">
    <property type="term" value="C:membrane"/>
    <property type="evidence" value="ECO:0007669"/>
    <property type="project" value="InterPro"/>
</dbReference>
<feature type="transmembrane region" description="Helical" evidence="1">
    <location>
        <begin position="20"/>
        <end position="41"/>
    </location>
</feature>
<evidence type="ECO:0000313" key="3">
    <source>
        <dbReference type="Proteomes" id="UP000887561"/>
    </source>
</evidence>
<keyword evidence="1" id="KW-0812">Transmembrane</keyword>
<dbReference type="SUPFAM" id="SSF90112">
    <property type="entry name" value="Neurotransmitter-gated ion-channel transmembrane pore"/>
    <property type="match status" value="1"/>
</dbReference>
<protein>
    <submittedName>
        <fullName evidence="4">Neur_chan_memb domain-containing protein</fullName>
    </submittedName>
</protein>
<feature type="domain" description="Neurotransmitter-gated ion-channel transmembrane" evidence="2">
    <location>
        <begin position="4"/>
        <end position="60"/>
    </location>
</feature>
<proteinExistence type="predicted"/>
<dbReference type="AlphaFoldDB" id="A0A915MPE4"/>
<dbReference type="WBParaSite" id="scaffold43130_cov273.g24092">
    <property type="protein sequence ID" value="scaffold43130_cov273.g24092"/>
    <property type="gene ID" value="scaffold43130_cov273.g24092"/>
</dbReference>
<evidence type="ECO:0000313" key="4">
    <source>
        <dbReference type="WBParaSite" id="scaffold43130_cov273.g24092"/>
    </source>
</evidence>